<keyword evidence="2" id="KW-0472">Membrane</keyword>
<evidence type="ECO:0000313" key="7">
    <source>
        <dbReference type="Proteomes" id="UP000570010"/>
    </source>
</evidence>
<dbReference type="SMART" id="SM00257">
    <property type="entry name" value="LysM"/>
    <property type="match status" value="1"/>
</dbReference>
<feature type="region of interest" description="Disordered" evidence="1">
    <location>
        <begin position="1"/>
        <end position="39"/>
    </location>
</feature>
<dbReference type="CDD" id="cd00118">
    <property type="entry name" value="LysM"/>
    <property type="match status" value="1"/>
</dbReference>
<proteinExistence type="predicted"/>
<feature type="transmembrane region" description="Helical" evidence="2">
    <location>
        <begin position="46"/>
        <end position="67"/>
    </location>
</feature>
<feature type="domain" description="LysM" evidence="3">
    <location>
        <begin position="197"/>
        <end position="243"/>
    </location>
</feature>
<dbReference type="Pfam" id="PF01476">
    <property type="entry name" value="LysM"/>
    <property type="match status" value="1"/>
</dbReference>
<comment type="caution">
    <text evidence="5">The sequence shown here is derived from an EMBL/GenBank/DDBJ whole genome shotgun (WGS) entry which is preliminary data.</text>
</comment>
<feature type="compositionally biased region" description="Polar residues" evidence="1">
    <location>
        <begin position="126"/>
        <end position="135"/>
    </location>
</feature>
<dbReference type="RefSeq" id="WP_163241982.1">
    <property type="nucleotide sequence ID" value="NZ_CP082780.1"/>
</dbReference>
<dbReference type="AlphaFoldDB" id="A0A6B3W143"/>
<evidence type="ECO:0000313" key="4">
    <source>
        <dbReference type="EMBL" id="MBA4537334.1"/>
    </source>
</evidence>
<keyword evidence="6" id="KW-1185">Reference proteome</keyword>
<evidence type="ECO:0000259" key="3">
    <source>
        <dbReference type="PROSITE" id="PS51782"/>
    </source>
</evidence>
<evidence type="ECO:0000313" key="5">
    <source>
        <dbReference type="EMBL" id="NEY81591.1"/>
    </source>
</evidence>
<gene>
    <name evidence="5" type="ORF">G4D64_08705</name>
    <name evidence="4" type="ORF">H1Z61_09305</name>
</gene>
<evidence type="ECO:0000256" key="2">
    <source>
        <dbReference type="SAM" id="Phobius"/>
    </source>
</evidence>
<dbReference type="SUPFAM" id="SSF54106">
    <property type="entry name" value="LysM domain"/>
    <property type="match status" value="1"/>
</dbReference>
<name>A0A6B3W143_9BACI</name>
<feature type="compositionally biased region" description="Basic and acidic residues" evidence="1">
    <location>
        <begin position="99"/>
        <end position="125"/>
    </location>
</feature>
<organism evidence="5 6">
    <name type="scientific">Bacillus aquiflavi</name>
    <dbReference type="NCBI Taxonomy" id="2672567"/>
    <lineage>
        <taxon>Bacteria</taxon>
        <taxon>Bacillati</taxon>
        <taxon>Bacillota</taxon>
        <taxon>Bacilli</taxon>
        <taxon>Bacillales</taxon>
        <taxon>Bacillaceae</taxon>
        <taxon>Bacillus</taxon>
    </lineage>
</organism>
<keyword evidence="2" id="KW-1133">Transmembrane helix</keyword>
<reference evidence="5 6" key="1">
    <citation type="submission" date="2020-02" db="EMBL/GenBank/DDBJ databases">
        <title>Bacillus aquiflavi sp. nov., isolated from yellow water of strong flavor Chinese baijiu in Yibin region of China.</title>
        <authorList>
            <person name="Xie J."/>
        </authorList>
    </citation>
    <scope>NUCLEOTIDE SEQUENCE [LARGE SCALE GENOMIC DNA]</scope>
    <source>
        <strain evidence="5 6">3H-10</strain>
    </source>
</reference>
<feature type="compositionally biased region" description="Basic and acidic residues" evidence="1">
    <location>
        <begin position="172"/>
        <end position="195"/>
    </location>
</feature>
<dbReference type="Proteomes" id="UP000472971">
    <property type="component" value="Unassembled WGS sequence"/>
</dbReference>
<reference evidence="4 7" key="2">
    <citation type="submission" date="2020-07" db="EMBL/GenBank/DDBJ databases">
        <authorList>
            <person name="Feng H."/>
        </authorList>
    </citation>
    <scope>NUCLEOTIDE SEQUENCE [LARGE SCALE GENOMIC DNA]</scope>
    <source>
        <strain evidence="4">S-12</strain>
        <strain evidence="7">s-12</strain>
    </source>
</reference>
<dbReference type="Gene3D" id="3.10.350.10">
    <property type="entry name" value="LysM domain"/>
    <property type="match status" value="1"/>
</dbReference>
<feature type="region of interest" description="Disordered" evidence="1">
    <location>
        <begin position="99"/>
        <end position="195"/>
    </location>
</feature>
<sequence length="245" mass="28200">MNKESPNKNDQAQLIEDDAHEEKSSLPSRSELHNQKRQKSNWKIKYPVIKLLALFFVLLPIVIYSVYSYNGNQKHDKAQQASTESNGFETVDIADKNKKTSYVVREDDDKEGKEEKEDKESKAQQDAENVNNSDIQKIDSEEHPPSSNQTEENTQQDQTSSSSKEEEEQPKEEETKAPEPQEEEKTPEPQEEKKEMIYHTVQPNETLFRISMNYYQSQAGMDIIRKANGIQGNNIKVGQVLKIPK</sequence>
<feature type="compositionally biased region" description="Low complexity" evidence="1">
    <location>
        <begin position="147"/>
        <end position="162"/>
    </location>
</feature>
<evidence type="ECO:0000256" key="1">
    <source>
        <dbReference type="SAM" id="MobiDB-lite"/>
    </source>
</evidence>
<dbReference type="Proteomes" id="UP000570010">
    <property type="component" value="Unassembled WGS sequence"/>
</dbReference>
<dbReference type="InterPro" id="IPR036779">
    <property type="entry name" value="LysM_dom_sf"/>
</dbReference>
<accession>A0A6B3W143</accession>
<feature type="compositionally biased region" description="Basic and acidic residues" evidence="1">
    <location>
        <begin position="20"/>
        <end position="34"/>
    </location>
</feature>
<dbReference type="InterPro" id="IPR018392">
    <property type="entry name" value="LysM"/>
</dbReference>
<dbReference type="EMBL" id="JAAIWN010000017">
    <property type="protein sequence ID" value="NEY81591.1"/>
    <property type="molecule type" value="Genomic_DNA"/>
</dbReference>
<evidence type="ECO:0000313" key="6">
    <source>
        <dbReference type="Proteomes" id="UP000472971"/>
    </source>
</evidence>
<keyword evidence="2" id="KW-0812">Transmembrane</keyword>
<dbReference type="PROSITE" id="PS51782">
    <property type="entry name" value="LYSM"/>
    <property type="match status" value="1"/>
</dbReference>
<protein>
    <submittedName>
        <fullName evidence="5">LysM peptidoglycan-binding domain-containing protein</fullName>
    </submittedName>
</protein>
<dbReference type="EMBL" id="JACEIO010000019">
    <property type="protein sequence ID" value="MBA4537334.1"/>
    <property type="molecule type" value="Genomic_DNA"/>
</dbReference>